<dbReference type="EMBL" id="JAVREQ010000001">
    <property type="protein sequence ID" value="MDT0377656.1"/>
    <property type="molecule type" value="Genomic_DNA"/>
</dbReference>
<reference evidence="3" key="1">
    <citation type="submission" date="2023-07" db="EMBL/GenBank/DDBJ databases">
        <title>30 novel species of actinomycetes from the DSMZ collection.</title>
        <authorList>
            <person name="Nouioui I."/>
        </authorList>
    </citation>
    <scope>NUCLEOTIDE SEQUENCE [LARGE SCALE GENOMIC DNA]</scope>
    <source>
        <strain evidence="3">DSM 42041</strain>
    </source>
</reference>
<feature type="domain" description="N-acetyltransferase" evidence="1">
    <location>
        <begin position="4"/>
        <end position="167"/>
    </location>
</feature>
<dbReference type="RefSeq" id="WP_311671594.1">
    <property type="nucleotide sequence ID" value="NZ_JAVREQ010000001.1"/>
</dbReference>
<protein>
    <submittedName>
        <fullName evidence="2">GNAT family N-acetyltransferase</fullName>
        <ecNumber evidence="2">2.3.1.-</ecNumber>
    </submittedName>
</protein>
<dbReference type="InterPro" id="IPR016181">
    <property type="entry name" value="Acyl_CoA_acyltransferase"/>
</dbReference>
<proteinExistence type="predicted"/>
<evidence type="ECO:0000313" key="3">
    <source>
        <dbReference type="Proteomes" id="UP001183414"/>
    </source>
</evidence>
<name>A0ABU2NKY5_9ACTN</name>
<dbReference type="GO" id="GO:0016746">
    <property type="term" value="F:acyltransferase activity"/>
    <property type="evidence" value="ECO:0007669"/>
    <property type="project" value="UniProtKB-KW"/>
</dbReference>
<keyword evidence="2" id="KW-0012">Acyltransferase</keyword>
<keyword evidence="3" id="KW-1185">Reference proteome</keyword>
<dbReference type="Proteomes" id="UP001183414">
    <property type="component" value="Unassembled WGS sequence"/>
</dbReference>
<sequence length="193" mass="20973">MQILTFPEASTPPGLRAQVRALQDTAWPSSDGRPTPRDATVHDPALHPLSMLLVEDGRVLAALDVLTKELRHAGRTYRAAGLSTVVTRQDVRGRGHGRRLAAAGRAHMAEQALDVGLFTCDPGLRPFYESAGWEQLPGTVLIGGTPDSPFPSDRPGFVKVTMAAFFSAEARRARSDFTGARIELYPGRIDCLW</sequence>
<dbReference type="CDD" id="cd04301">
    <property type="entry name" value="NAT_SF"/>
    <property type="match status" value="1"/>
</dbReference>
<comment type="caution">
    <text evidence="2">The sequence shown here is derived from an EMBL/GenBank/DDBJ whole genome shotgun (WGS) entry which is preliminary data.</text>
</comment>
<dbReference type="SUPFAM" id="SSF55729">
    <property type="entry name" value="Acyl-CoA N-acyltransferases (Nat)"/>
    <property type="match status" value="1"/>
</dbReference>
<evidence type="ECO:0000259" key="1">
    <source>
        <dbReference type="PROSITE" id="PS51186"/>
    </source>
</evidence>
<gene>
    <name evidence="2" type="ORF">RM572_02570</name>
</gene>
<dbReference type="EC" id="2.3.1.-" evidence="2"/>
<keyword evidence="2" id="KW-0808">Transferase</keyword>
<dbReference type="InterPro" id="IPR000182">
    <property type="entry name" value="GNAT_dom"/>
</dbReference>
<organism evidence="2 3">
    <name type="scientific">Streptomyces hazeniae</name>
    <dbReference type="NCBI Taxonomy" id="3075538"/>
    <lineage>
        <taxon>Bacteria</taxon>
        <taxon>Bacillati</taxon>
        <taxon>Actinomycetota</taxon>
        <taxon>Actinomycetes</taxon>
        <taxon>Kitasatosporales</taxon>
        <taxon>Streptomycetaceae</taxon>
        <taxon>Streptomyces</taxon>
    </lineage>
</organism>
<dbReference type="PROSITE" id="PS51186">
    <property type="entry name" value="GNAT"/>
    <property type="match status" value="1"/>
</dbReference>
<dbReference type="Gene3D" id="3.40.630.30">
    <property type="match status" value="1"/>
</dbReference>
<evidence type="ECO:0000313" key="2">
    <source>
        <dbReference type="EMBL" id="MDT0377656.1"/>
    </source>
</evidence>
<accession>A0ABU2NKY5</accession>
<dbReference type="Pfam" id="PF13527">
    <property type="entry name" value="Acetyltransf_9"/>
    <property type="match status" value="1"/>
</dbReference>